<dbReference type="EMBL" id="JABBWE010000138">
    <property type="protein sequence ID" value="KAG1784570.1"/>
    <property type="molecule type" value="Genomic_DNA"/>
</dbReference>
<comment type="caution">
    <text evidence="2">The sequence shown here is derived from an EMBL/GenBank/DDBJ whole genome shotgun (WGS) entry which is preliminary data.</text>
</comment>
<organism evidence="2 3">
    <name type="scientific">Suillus plorans</name>
    <dbReference type="NCBI Taxonomy" id="116603"/>
    <lineage>
        <taxon>Eukaryota</taxon>
        <taxon>Fungi</taxon>
        <taxon>Dikarya</taxon>
        <taxon>Basidiomycota</taxon>
        <taxon>Agaricomycotina</taxon>
        <taxon>Agaricomycetes</taxon>
        <taxon>Agaricomycetidae</taxon>
        <taxon>Boletales</taxon>
        <taxon>Suillineae</taxon>
        <taxon>Suillaceae</taxon>
        <taxon>Suillus</taxon>
    </lineage>
</organism>
<feature type="non-terminal residue" evidence="2">
    <location>
        <position position="1"/>
    </location>
</feature>
<evidence type="ECO:0000259" key="1">
    <source>
        <dbReference type="Pfam" id="PF09994"/>
    </source>
</evidence>
<dbReference type="InterPro" id="IPR018712">
    <property type="entry name" value="Tle1-like_cat"/>
</dbReference>
<feature type="non-terminal residue" evidence="2">
    <location>
        <position position="76"/>
    </location>
</feature>
<accession>A0A9P7A8P7</accession>
<dbReference type="PANTHER" id="PTHR33840">
    <property type="match status" value="1"/>
</dbReference>
<dbReference type="AlphaFoldDB" id="A0A9P7A8P7"/>
<dbReference type="RefSeq" id="XP_041152055.1">
    <property type="nucleotide sequence ID" value="XM_041296470.1"/>
</dbReference>
<reference evidence="2" key="1">
    <citation type="journal article" date="2020" name="New Phytol.">
        <title>Comparative genomics reveals dynamic genome evolution in host specialist ectomycorrhizal fungi.</title>
        <authorList>
            <person name="Lofgren L.A."/>
            <person name="Nguyen N.H."/>
            <person name="Vilgalys R."/>
            <person name="Ruytinx J."/>
            <person name="Liao H.L."/>
            <person name="Branco S."/>
            <person name="Kuo A."/>
            <person name="LaButti K."/>
            <person name="Lipzen A."/>
            <person name="Andreopoulos W."/>
            <person name="Pangilinan J."/>
            <person name="Riley R."/>
            <person name="Hundley H."/>
            <person name="Na H."/>
            <person name="Barry K."/>
            <person name="Grigoriev I.V."/>
            <person name="Stajich J.E."/>
            <person name="Kennedy P.G."/>
        </authorList>
    </citation>
    <scope>NUCLEOTIDE SEQUENCE</scope>
    <source>
        <strain evidence="2">S12</strain>
    </source>
</reference>
<feature type="domain" description="T6SS Phospholipase effector Tle1-like catalytic" evidence="1">
    <location>
        <begin position="6"/>
        <end position="75"/>
    </location>
</feature>
<dbReference type="GeneID" id="64590234"/>
<dbReference type="OrthoDB" id="538223at2759"/>
<sequence length="76" mass="8940">SRRRHAWASELAETFKRTFCRSHVHIHFICVWDTVSSVGVVRGKTLPSTTDGDHHMCYFRHALALDERRVKFLPEF</sequence>
<keyword evidence="3" id="KW-1185">Reference proteome</keyword>
<evidence type="ECO:0000313" key="2">
    <source>
        <dbReference type="EMBL" id="KAG1784570.1"/>
    </source>
</evidence>
<name>A0A9P7A8P7_9AGAM</name>
<dbReference type="Proteomes" id="UP000719766">
    <property type="component" value="Unassembled WGS sequence"/>
</dbReference>
<evidence type="ECO:0000313" key="3">
    <source>
        <dbReference type="Proteomes" id="UP000719766"/>
    </source>
</evidence>
<gene>
    <name evidence="2" type="ORF">HD556DRAFT_1205793</name>
</gene>
<protein>
    <recommendedName>
        <fullName evidence="1">T6SS Phospholipase effector Tle1-like catalytic domain-containing protein</fullName>
    </recommendedName>
</protein>
<dbReference type="PANTHER" id="PTHR33840:SF1">
    <property type="entry name" value="TLE1 PHOSPHOLIPASE DOMAIN-CONTAINING PROTEIN"/>
    <property type="match status" value="1"/>
</dbReference>
<proteinExistence type="predicted"/>
<dbReference type="Pfam" id="PF09994">
    <property type="entry name" value="T6SS_Tle1-like_cat"/>
    <property type="match status" value="1"/>
</dbReference>